<dbReference type="Gene3D" id="1.10.443.10">
    <property type="entry name" value="Intergrase catalytic core"/>
    <property type="match status" value="1"/>
</dbReference>
<dbReference type="GO" id="GO:0003677">
    <property type="term" value="F:DNA binding"/>
    <property type="evidence" value="ECO:0007669"/>
    <property type="project" value="InterPro"/>
</dbReference>
<gene>
    <name evidence="2" type="ORF">WS90_35305</name>
</gene>
<evidence type="ECO:0000256" key="1">
    <source>
        <dbReference type="ARBA" id="ARBA00023172"/>
    </source>
</evidence>
<keyword evidence="1" id="KW-0233">DNA recombination</keyword>
<dbReference type="GO" id="GO:0015074">
    <property type="term" value="P:DNA integration"/>
    <property type="evidence" value="ECO:0007669"/>
    <property type="project" value="InterPro"/>
</dbReference>
<sequence>METSPGGQSLRSHRFRKTLARLVALSLTQAPKLLMDVFGHKSIEMTLYYILTDKELRAEIETISRELRVMRAKDVVEQMVEADNSATSVSEQNMGGFGGLAAVSLHNAIVVHRERIHRRGEQWGTSSVIELADLLTLQGKAWEQVRPGILCTKFPGEAGPCNKSKGRPEPSKCQSSCVHRLEEAFLREDVDGAIRDSVAAYEQSVRDDESLTAAHWASQIRAHVPRFRDLQVKWMANSTVQTLICVEDSASI</sequence>
<dbReference type="InterPro" id="IPR011010">
    <property type="entry name" value="DNA_brk_join_enz"/>
</dbReference>
<proteinExistence type="predicted"/>
<name>A0A103Z2E2_BURCE</name>
<dbReference type="Proteomes" id="UP000069001">
    <property type="component" value="Unassembled WGS sequence"/>
</dbReference>
<evidence type="ECO:0000313" key="2">
    <source>
        <dbReference type="EMBL" id="KVK72159.1"/>
    </source>
</evidence>
<protein>
    <submittedName>
        <fullName evidence="2">Uncharacterized protein</fullName>
    </submittedName>
</protein>
<reference evidence="2 3" key="1">
    <citation type="submission" date="2015-11" db="EMBL/GenBank/DDBJ databases">
        <title>Expanding the genomic diversity of Burkholderia species for the development of highly accurate diagnostics.</title>
        <authorList>
            <person name="Sahl J."/>
            <person name="Keim P."/>
            <person name="Wagner D."/>
        </authorList>
    </citation>
    <scope>NUCLEOTIDE SEQUENCE [LARGE SCALE GENOMIC DNA]</scope>
    <source>
        <strain evidence="2 3">MSMB1302</strain>
    </source>
</reference>
<accession>A0A103Z2E2</accession>
<dbReference type="EMBL" id="LOYH01000108">
    <property type="protein sequence ID" value="KVK72159.1"/>
    <property type="molecule type" value="Genomic_DNA"/>
</dbReference>
<organism evidence="2 3">
    <name type="scientific">Burkholderia cepacia</name>
    <name type="common">Pseudomonas cepacia</name>
    <dbReference type="NCBI Taxonomy" id="292"/>
    <lineage>
        <taxon>Bacteria</taxon>
        <taxon>Pseudomonadati</taxon>
        <taxon>Pseudomonadota</taxon>
        <taxon>Betaproteobacteria</taxon>
        <taxon>Burkholderiales</taxon>
        <taxon>Burkholderiaceae</taxon>
        <taxon>Burkholderia</taxon>
        <taxon>Burkholderia cepacia complex</taxon>
    </lineage>
</organism>
<dbReference type="InterPro" id="IPR013762">
    <property type="entry name" value="Integrase-like_cat_sf"/>
</dbReference>
<dbReference type="AlphaFoldDB" id="A0A103Z2E2"/>
<dbReference type="GO" id="GO:0006310">
    <property type="term" value="P:DNA recombination"/>
    <property type="evidence" value="ECO:0007669"/>
    <property type="project" value="UniProtKB-KW"/>
</dbReference>
<evidence type="ECO:0000313" key="3">
    <source>
        <dbReference type="Proteomes" id="UP000069001"/>
    </source>
</evidence>
<dbReference type="SUPFAM" id="SSF56349">
    <property type="entry name" value="DNA breaking-rejoining enzymes"/>
    <property type="match status" value="1"/>
</dbReference>
<comment type="caution">
    <text evidence="2">The sequence shown here is derived from an EMBL/GenBank/DDBJ whole genome shotgun (WGS) entry which is preliminary data.</text>
</comment>